<dbReference type="Proteomes" id="UP001432322">
    <property type="component" value="Unassembled WGS sequence"/>
</dbReference>
<reference evidence="3" key="1">
    <citation type="submission" date="2023-10" db="EMBL/GenBank/DDBJ databases">
        <title>Genome assembly of Pristionchus species.</title>
        <authorList>
            <person name="Yoshida K."/>
            <person name="Sommer R.J."/>
        </authorList>
    </citation>
    <scope>NUCLEOTIDE SEQUENCE</scope>
    <source>
        <strain evidence="3">RS5133</strain>
    </source>
</reference>
<evidence type="ECO:0000313" key="3">
    <source>
        <dbReference type="EMBL" id="GMT32420.1"/>
    </source>
</evidence>
<sequence>MAAGSGLERGRKLFGVAITMLDLPSFYTNHIVVRDDSGSLHLFYVTREAFMLAPESFVQNERTTESNDVFEIVADIKNAVRRRERPLCIGDWISWYYSGSEDVSEFKREHKIYEVQSAFPYFQFLLDVIKSPTQNCVYNDSFGYARMSPDEASKMLPNIVVKAWINVYLEGTMKKEKICLSFGGYVSCDFQTQIKLPDAPWIEHHKVDMRGLSDDEEYMLEKSKKDKKRENNVIGRLGFYVSWRSLYVEKTPDKIFLLPYVDDSVMTPGVQYRLNAYWCETRECFIVTDMEKTIDTNAMLVYKTDERFLILDNLSQRDDFKSMFYTEKLKMGMMDDPTGALVTHHLSRYAQSKCRVYFYEDLNGTLGRFRIEKVEAEKETKIEKNIRENIRDLSGVKGVVISSDGLIFSSSHSPLRFYLPPDVVVPVGSHVAFTATIDHDTKIFHVKAETLKVFDKEPLEHIEYNGRFLFKTEFSWLPRGESMNAFVSPAFSLLEDPLKVMPTEDEEKNLKHNTLWVAQSGLDEKGERRIAQTPFFVVAYKDVKDIKADKFIDAVGRDIGGWLRMRDGQLKAMESAKKVRTVTAGKFSFPKKGASSLPLSSLSISPSDCGCRVNACQSKKMLLKLMNDPAFRRLFYEVAPDETQETVMACIM</sequence>
<dbReference type="InterPro" id="IPR057143">
    <property type="entry name" value="OB_DEPS-1_2nd"/>
</dbReference>
<proteinExistence type="predicted"/>
<dbReference type="AlphaFoldDB" id="A0AAV5WLB0"/>
<feature type="domain" description="P-granule-associated protein DEPS-1 second OB-fold" evidence="1">
    <location>
        <begin position="113"/>
        <end position="189"/>
    </location>
</feature>
<evidence type="ECO:0000259" key="1">
    <source>
        <dbReference type="Pfam" id="PF24342"/>
    </source>
</evidence>
<dbReference type="Pfam" id="PF24342">
    <property type="entry name" value="OB_DEPS-1_2nd"/>
    <property type="match status" value="1"/>
</dbReference>
<keyword evidence="4" id="KW-1185">Reference proteome</keyword>
<dbReference type="InterPro" id="IPR057139">
    <property type="entry name" value="OB_DEPS-1_1st"/>
</dbReference>
<name>A0AAV5WLB0_9BILA</name>
<accession>A0AAV5WLB0</accession>
<organism evidence="3 4">
    <name type="scientific">Pristionchus fissidentatus</name>
    <dbReference type="NCBI Taxonomy" id="1538716"/>
    <lineage>
        <taxon>Eukaryota</taxon>
        <taxon>Metazoa</taxon>
        <taxon>Ecdysozoa</taxon>
        <taxon>Nematoda</taxon>
        <taxon>Chromadorea</taxon>
        <taxon>Rhabditida</taxon>
        <taxon>Rhabditina</taxon>
        <taxon>Diplogasteromorpha</taxon>
        <taxon>Diplogasteroidea</taxon>
        <taxon>Neodiplogasteridae</taxon>
        <taxon>Pristionchus</taxon>
    </lineage>
</organism>
<protein>
    <submittedName>
        <fullName evidence="3">Uncharacterized protein</fullName>
    </submittedName>
</protein>
<dbReference type="Pfam" id="PF24343">
    <property type="entry name" value="OB_DEPS-1_1st"/>
    <property type="match status" value="1"/>
</dbReference>
<evidence type="ECO:0000313" key="4">
    <source>
        <dbReference type="Proteomes" id="UP001432322"/>
    </source>
</evidence>
<evidence type="ECO:0000259" key="2">
    <source>
        <dbReference type="Pfam" id="PF24343"/>
    </source>
</evidence>
<feature type="domain" description="P-granule-associated protein DEPS-1 first OB-fold" evidence="2">
    <location>
        <begin position="28"/>
        <end position="107"/>
    </location>
</feature>
<gene>
    <name evidence="3" type="ORF">PFISCL1PPCAC_23717</name>
</gene>
<comment type="caution">
    <text evidence="3">The sequence shown here is derived from an EMBL/GenBank/DDBJ whole genome shotgun (WGS) entry which is preliminary data.</text>
</comment>
<dbReference type="EMBL" id="BTSY01000006">
    <property type="protein sequence ID" value="GMT32420.1"/>
    <property type="molecule type" value="Genomic_DNA"/>
</dbReference>